<dbReference type="InterPro" id="IPR032088">
    <property type="entry name" value="SAT"/>
</dbReference>
<evidence type="ECO:0008006" key="12">
    <source>
        <dbReference type="Google" id="ProtNLM"/>
    </source>
</evidence>
<feature type="active site" description="Proton donor; for dehydratase activity" evidence="5">
    <location>
        <position position="1529"/>
    </location>
</feature>
<dbReference type="InterPro" id="IPR016036">
    <property type="entry name" value="Malonyl_transacylase_ACP-bd"/>
</dbReference>
<dbReference type="PROSITE" id="PS00012">
    <property type="entry name" value="PHOSPHOPANTETHEINE"/>
    <property type="match status" value="2"/>
</dbReference>
<dbReference type="SMART" id="SM00825">
    <property type="entry name" value="PKS_KS"/>
    <property type="match status" value="1"/>
</dbReference>
<dbReference type="Gene3D" id="3.40.50.1820">
    <property type="entry name" value="alpha/beta hydrolase"/>
    <property type="match status" value="1"/>
</dbReference>
<feature type="compositionally biased region" description="Basic and acidic residues" evidence="6">
    <location>
        <begin position="820"/>
        <end position="832"/>
    </location>
</feature>
<dbReference type="FunFam" id="3.40.366.10:FF:000002">
    <property type="entry name" value="Probable polyketide synthase 2"/>
    <property type="match status" value="1"/>
</dbReference>
<dbReference type="InterPro" id="IPR050091">
    <property type="entry name" value="PKS_NRPS_Biosynth_Enz"/>
</dbReference>
<reference evidence="10" key="1">
    <citation type="journal article" date="2023" name="IMA Fungus">
        <title>Comparative genomic study of the Penicillium genus elucidates a diverse pangenome and 15 lateral gene transfer events.</title>
        <authorList>
            <person name="Petersen C."/>
            <person name="Sorensen T."/>
            <person name="Nielsen M.R."/>
            <person name="Sondergaard T.E."/>
            <person name="Sorensen J.L."/>
            <person name="Fitzpatrick D.A."/>
            <person name="Frisvad J.C."/>
            <person name="Nielsen K.L."/>
        </authorList>
    </citation>
    <scope>NUCLEOTIDE SEQUENCE</scope>
    <source>
        <strain evidence="10">IBT 12815</strain>
    </source>
</reference>
<dbReference type="SUPFAM" id="SSF47336">
    <property type="entry name" value="ACP-like"/>
    <property type="match status" value="2"/>
</dbReference>
<feature type="domain" description="Ketosynthase family 3 (KS3)" evidence="8">
    <location>
        <begin position="387"/>
        <end position="818"/>
    </location>
</feature>
<dbReference type="NCBIfam" id="TIGR04532">
    <property type="entry name" value="PT_fungal_PKS"/>
    <property type="match status" value="1"/>
</dbReference>
<dbReference type="SUPFAM" id="SSF53474">
    <property type="entry name" value="alpha/beta-Hydrolases"/>
    <property type="match status" value="1"/>
</dbReference>
<dbReference type="RefSeq" id="XP_056755595.1">
    <property type="nucleotide sequence ID" value="XM_056895847.1"/>
</dbReference>
<dbReference type="GO" id="GO:0032259">
    <property type="term" value="P:methylation"/>
    <property type="evidence" value="ECO:0007669"/>
    <property type="project" value="UniProtKB-KW"/>
</dbReference>
<evidence type="ECO:0000313" key="10">
    <source>
        <dbReference type="EMBL" id="KAJ5608171.1"/>
    </source>
</evidence>
<dbReference type="InterPro" id="IPR049900">
    <property type="entry name" value="PKS_mFAS_DH"/>
</dbReference>
<dbReference type="SMART" id="SM00823">
    <property type="entry name" value="PKS_PP"/>
    <property type="match status" value="2"/>
</dbReference>
<dbReference type="InterPro" id="IPR014030">
    <property type="entry name" value="Ketoacyl_synth_N"/>
</dbReference>
<dbReference type="Pfam" id="PF00975">
    <property type="entry name" value="Thioesterase"/>
    <property type="match status" value="1"/>
</dbReference>
<feature type="region of interest" description="C-terminal hotdog fold" evidence="5">
    <location>
        <begin position="1465"/>
        <end position="1616"/>
    </location>
</feature>
<dbReference type="Pfam" id="PF22621">
    <property type="entry name" value="CurL-like_PKS_C"/>
    <property type="match status" value="1"/>
</dbReference>
<dbReference type="GO" id="GO:0030639">
    <property type="term" value="P:polyketide biosynthetic process"/>
    <property type="evidence" value="ECO:0007669"/>
    <property type="project" value="UniProtKB-ARBA"/>
</dbReference>
<dbReference type="GO" id="GO:0006633">
    <property type="term" value="P:fatty acid biosynthetic process"/>
    <property type="evidence" value="ECO:0007669"/>
    <property type="project" value="InterPro"/>
</dbReference>
<dbReference type="Gene3D" id="3.30.70.3290">
    <property type="match status" value="1"/>
</dbReference>
<dbReference type="InterPro" id="IPR016039">
    <property type="entry name" value="Thiolase-like"/>
</dbReference>
<dbReference type="PANTHER" id="PTHR43775">
    <property type="entry name" value="FATTY ACID SYNTHASE"/>
    <property type="match status" value="1"/>
</dbReference>
<dbReference type="GO" id="GO:0004312">
    <property type="term" value="F:fatty acid synthase activity"/>
    <property type="evidence" value="ECO:0007669"/>
    <property type="project" value="TreeGrafter"/>
</dbReference>
<feature type="domain" description="Carrier" evidence="7">
    <location>
        <begin position="1780"/>
        <end position="1856"/>
    </location>
</feature>
<keyword evidence="1" id="KW-0596">Phosphopantetheine</keyword>
<dbReference type="InterPro" id="IPR001227">
    <property type="entry name" value="Ac_transferase_dom_sf"/>
</dbReference>
<dbReference type="Pfam" id="PF14765">
    <property type="entry name" value="PS-DH"/>
    <property type="match status" value="1"/>
</dbReference>
<dbReference type="GeneID" id="81586089"/>
<dbReference type="Pfam" id="PF16073">
    <property type="entry name" value="SAT"/>
    <property type="match status" value="1"/>
</dbReference>
<dbReference type="InterPro" id="IPR042104">
    <property type="entry name" value="PKS_dehydratase_sf"/>
</dbReference>
<feature type="domain" description="Carrier" evidence="7">
    <location>
        <begin position="1665"/>
        <end position="1742"/>
    </location>
</feature>
<evidence type="ECO:0000256" key="3">
    <source>
        <dbReference type="ARBA" id="ARBA00022603"/>
    </source>
</evidence>
<evidence type="ECO:0000313" key="11">
    <source>
        <dbReference type="Proteomes" id="UP001213799"/>
    </source>
</evidence>
<dbReference type="InterPro" id="IPR030918">
    <property type="entry name" value="PT_fungal_PKS"/>
</dbReference>
<dbReference type="PROSITE" id="PS00606">
    <property type="entry name" value="KS3_1"/>
    <property type="match status" value="1"/>
</dbReference>
<dbReference type="InterPro" id="IPR009081">
    <property type="entry name" value="PP-bd_ACP"/>
</dbReference>
<dbReference type="GO" id="GO:0008168">
    <property type="term" value="F:methyltransferase activity"/>
    <property type="evidence" value="ECO:0007669"/>
    <property type="project" value="UniProtKB-KW"/>
</dbReference>
<keyword evidence="3" id="KW-0489">Methyltransferase</keyword>
<dbReference type="PANTHER" id="PTHR43775:SF37">
    <property type="entry name" value="SI:DKEY-61P9.11"/>
    <property type="match status" value="1"/>
</dbReference>
<dbReference type="GO" id="GO:0004315">
    <property type="term" value="F:3-oxoacyl-[acyl-carrier-protein] synthase activity"/>
    <property type="evidence" value="ECO:0007669"/>
    <property type="project" value="InterPro"/>
</dbReference>
<dbReference type="InterPro" id="IPR006162">
    <property type="entry name" value="Ppantetheine_attach_site"/>
</dbReference>
<dbReference type="InterPro" id="IPR036736">
    <property type="entry name" value="ACP-like_sf"/>
</dbReference>
<dbReference type="Pfam" id="PF00109">
    <property type="entry name" value="ketoacyl-synt"/>
    <property type="match status" value="1"/>
</dbReference>
<feature type="region of interest" description="N-terminal hotdog fold" evidence="5">
    <location>
        <begin position="1306"/>
        <end position="1441"/>
    </location>
</feature>
<dbReference type="SMART" id="SM00827">
    <property type="entry name" value="PKS_AT"/>
    <property type="match status" value="1"/>
</dbReference>
<keyword evidence="11" id="KW-1185">Reference proteome</keyword>
<dbReference type="SUPFAM" id="SSF55048">
    <property type="entry name" value="Probable ACP-binding domain of malonyl-CoA ACP transacylase"/>
    <property type="match status" value="1"/>
</dbReference>
<evidence type="ECO:0000259" key="7">
    <source>
        <dbReference type="PROSITE" id="PS50075"/>
    </source>
</evidence>
<dbReference type="SUPFAM" id="SSF53901">
    <property type="entry name" value="Thiolase-like"/>
    <property type="match status" value="1"/>
</dbReference>
<evidence type="ECO:0000256" key="4">
    <source>
        <dbReference type="ARBA" id="ARBA00022679"/>
    </source>
</evidence>
<keyword evidence="4" id="KW-0808">Transferase</keyword>
<dbReference type="GO" id="GO:0017000">
    <property type="term" value="P:antibiotic biosynthetic process"/>
    <property type="evidence" value="ECO:0007669"/>
    <property type="project" value="UniProtKB-ARBA"/>
</dbReference>
<dbReference type="Pfam" id="PF00550">
    <property type="entry name" value="PP-binding"/>
    <property type="match status" value="2"/>
</dbReference>
<protein>
    <recommendedName>
        <fullName evidence="12">Polyketide synthase</fullName>
    </recommendedName>
</protein>
<dbReference type="PROSITE" id="PS52004">
    <property type="entry name" value="KS3_2"/>
    <property type="match status" value="1"/>
</dbReference>
<dbReference type="InterPro" id="IPR016035">
    <property type="entry name" value="Acyl_Trfase/lysoPLipase"/>
</dbReference>
<gene>
    <name evidence="10" type="ORF">N7537_004790</name>
</gene>
<dbReference type="GO" id="GO:0031177">
    <property type="term" value="F:phosphopantetheine binding"/>
    <property type="evidence" value="ECO:0007669"/>
    <property type="project" value="InterPro"/>
</dbReference>
<dbReference type="FunFam" id="3.10.129.110:FF:000001">
    <property type="entry name" value="Sterigmatocystin biosynthesis polyketide synthase"/>
    <property type="match status" value="1"/>
</dbReference>
<dbReference type="InterPro" id="IPR049551">
    <property type="entry name" value="PKS_DH_C"/>
</dbReference>
<organism evidence="10 11">
    <name type="scientific">Penicillium hordei</name>
    <dbReference type="NCBI Taxonomy" id="40994"/>
    <lineage>
        <taxon>Eukaryota</taxon>
        <taxon>Fungi</taxon>
        <taxon>Dikarya</taxon>
        <taxon>Ascomycota</taxon>
        <taxon>Pezizomycotina</taxon>
        <taxon>Eurotiomycetes</taxon>
        <taxon>Eurotiomycetidae</taxon>
        <taxon>Eurotiales</taxon>
        <taxon>Aspergillaceae</taxon>
        <taxon>Penicillium</taxon>
    </lineage>
</organism>
<evidence type="ECO:0000259" key="9">
    <source>
        <dbReference type="PROSITE" id="PS52019"/>
    </source>
</evidence>
<evidence type="ECO:0000256" key="6">
    <source>
        <dbReference type="SAM" id="MobiDB-lite"/>
    </source>
</evidence>
<name>A0AAD6H571_9EURO</name>
<keyword evidence="2" id="KW-0597">Phosphoprotein</keyword>
<evidence type="ECO:0000259" key="8">
    <source>
        <dbReference type="PROSITE" id="PS52004"/>
    </source>
</evidence>
<dbReference type="InterPro" id="IPR014043">
    <property type="entry name" value="Acyl_transferase_dom"/>
</dbReference>
<dbReference type="InterPro" id="IPR020841">
    <property type="entry name" value="PKS_Beta-ketoAc_synthase_dom"/>
</dbReference>
<dbReference type="Gene3D" id="1.10.1200.10">
    <property type="entry name" value="ACP-like"/>
    <property type="match status" value="2"/>
</dbReference>
<sequence>MLRQTETQERHLVLLGDQVGNVSLLAKRLLLDAPQSVAQSDFVRDVSTTLSSLSDRLRPFHREHLPRFDTVHNLATIYNESNGACHPAVASTLLAVVQFLQLFRYYETRARQPENHDEISVVGLCTGSLVAAAYACCASLDDLKALAVPTVSIAFQMGLQVATASSMLHEQGTTLESWSTAISKMSEDEVLSALQLYDAGGQLSLRHRCFISAVGLNGVTVSGSPPALRRFTETLTDSDPRKRVRELPIYGAYHASHIHGVLDFPSFLNRAGVDSEFLASFPKRKTLLCPLTGKSVDSPNSLGLFKSVVHHTLQAPLRFDLVVDQFVTQIQANGTTSVTLHVVGPTTAGEGLASALRSRTEVTVVTRDLITLDSRKDQFQASGAYHNAPLAIVGVSGRFPGAESAEELWSVLEAGLDMHRVIPRDRFDVEKHVDPNGKAKNTSWTPYGCFIDRPGDFDPRFFNMSPKEALQTDPMQRLALVTAYEALEMSGYVPNRTRSTALNRIGTFYGQTSDDYRDVNSSQDIGTYFITGGIRAFGPGRINYYFKFEGPSFNVDTACSSSLAAIQLGCTSLWSGDCDTAVAGGLSVLTSPDLFAGLSRGQFLSKTGSCKTFDNDADGYCRADGVGTVVIKRLRDAELDNDNVLAVILGASTNHSAQAISITHPHAGTQSKLYREILQQSGVDPFDVGYVEMHGTGTQAGDGTEMKSVTDVFAPAHPVRPANNPLYVGAIKANIGHGEASSGVASLIKTILMFKKGVIPPHVGIKNEINKGFPDLEARNVRIAMAKTPLPAPRGPKRTVLVNNFSAAGGNTALLIQEPPKPDNSEKKDPRPSHAVTVSGHTAASLKRNLERLIAYTIIEPEISPGDLSYTTTARRNHYAFRLTVAEPTIERIRVALQNKQGLTPYNSLLSNHNPSVVFSFTGQGATYAALAQELYTTSTQFRADISLFDGIARQQGYPSFIPLVDGAVPDINQLSATQTQVGLVSIQIALARLWRSWGVKPTAIIGHSLGEYAALQVAGVLSISDAIFLVGHRARLLETHCQPYTHSMLAVSGTSAVIETLLSAFSEEVEIACSNSPRETVFAGRREVIDKLEVHLSGANIRCTKLQVPFAFHTAQVDPILDHLEEIAKVINFGAPQIPILSSYLGRPLATDDRIDANYIRQHCRHSVQFGSALESSLDQGLVNEASVFIEIGPHPICLGMIRGILGDTHLKIPTLKRKENPWKVIVGGLASLHDQGFSINWSEYHRDFDDTHHLLSLPSYAFDNKRYWLEYRNDWTLRKGDALPTIEPSNHAVEKPSKLTSSVHRVVEENYNGSDPTVIFETDLCDPQLHAAISGHRVNGSALCPSSIYADIAQTITHHIQQQAQSGIKLGGVNVTGMEVTQPLIIKSPRQDENRILRVVAHVDKTSQQVSLEYTSITGGQTVATKHAICVVEYGSPEKWLRRWSHSLHLVQGHINELENKANLGEINKVTSRLAYRLFSSLVDYAPEYQRMSQVLLAGDLYEASATVSLDERGDDASFQCSPYWIDSLAHLSGFVMNGNENINYQEAVYISHGWESMRFAKKLVPGGQYQTYVRMLPVDKTMFGGDVWILHEGEIVGVIEDLRFQRVPRSILDMLLPPIRVNAAKETTKTVTPNKNNSQPVIPKVQAPITQVGSNPTREVQRQPEQPASSLLDLIAGELGLAASEMSPNDNLSELGVDSLMSLTLVGRLREEMNVDITHSRFLELSTISQLLDVLNEVPHTVINDPVGDGPPKDQVGHYSSSPSSGSSFVEVITPDSSADDTLRLVKHIILEETGLAEDELEATADLGSLGIDSLMSLTVLGKIREDGLELPMDFFLQHTTMNEVSRALLSSNDNLQPEDILRSTDEKDLEAKSILLQRRSKPASSKTLFLFPDGSGSPASYAGLEQLHEDFDIYGLVCPFLHDSGRYTNGIEDVVRIFLSKIRRHSPSGPYYLGGWSVGGVLAYEASKQLIGAGEKVHDLVLIDAPCPTVLAPMSTSLIDFLNSIGVLGQTQSDGSLLPGLKRQLVLDHFDATVKNLGAYDPTRSPISIGLSPRTSIIWAQEGVCDGIDDPKLKANPSLATDATASWILNKRTDIGPRGWESLLSINNISSFSVPGNHFSMMHPSNIGALSNQLKFILASAK</sequence>
<feature type="region of interest" description="Disordered" evidence="6">
    <location>
        <begin position="814"/>
        <end position="842"/>
    </location>
</feature>
<proteinExistence type="predicted"/>
<dbReference type="SUPFAM" id="SSF52151">
    <property type="entry name" value="FabD/lysophospholipase-like"/>
    <property type="match status" value="1"/>
</dbReference>
<evidence type="ECO:0000256" key="1">
    <source>
        <dbReference type="ARBA" id="ARBA00022450"/>
    </source>
</evidence>
<dbReference type="Pfam" id="PF02801">
    <property type="entry name" value="Ketoacyl-synt_C"/>
    <property type="match status" value="1"/>
</dbReference>
<dbReference type="InterPro" id="IPR018201">
    <property type="entry name" value="Ketoacyl_synth_AS"/>
</dbReference>
<accession>A0AAD6H571</accession>
<dbReference type="PROSITE" id="PS52019">
    <property type="entry name" value="PKS_MFAS_DH"/>
    <property type="match status" value="1"/>
</dbReference>
<feature type="active site" description="Proton acceptor; for dehydratase activity" evidence="5">
    <location>
        <position position="1338"/>
    </location>
</feature>
<evidence type="ECO:0000256" key="2">
    <source>
        <dbReference type="ARBA" id="ARBA00022553"/>
    </source>
</evidence>
<dbReference type="Pfam" id="PF00698">
    <property type="entry name" value="Acyl_transf_1"/>
    <property type="match status" value="1"/>
</dbReference>
<evidence type="ECO:0000256" key="5">
    <source>
        <dbReference type="PROSITE-ProRule" id="PRU01363"/>
    </source>
</evidence>
<dbReference type="Gene3D" id="3.40.366.10">
    <property type="entry name" value="Malonyl-Coenzyme A Acyl Carrier Protein, domain 2"/>
    <property type="match status" value="2"/>
</dbReference>
<dbReference type="Gene3D" id="3.40.47.10">
    <property type="match status" value="1"/>
</dbReference>
<dbReference type="CDD" id="cd00833">
    <property type="entry name" value="PKS"/>
    <property type="match status" value="1"/>
</dbReference>
<dbReference type="EMBL" id="JAQJAE010000002">
    <property type="protein sequence ID" value="KAJ5608171.1"/>
    <property type="molecule type" value="Genomic_DNA"/>
</dbReference>
<dbReference type="InterPro" id="IPR029058">
    <property type="entry name" value="AB_hydrolase_fold"/>
</dbReference>
<feature type="domain" description="PKS/mFAS DH" evidence="9">
    <location>
        <begin position="1306"/>
        <end position="1616"/>
    </location>
</feature>
<comment type="caution">
    <text evidence="10">The sequence shown here is derived from an EMBL/GenBank/DDBJ whole genome shotgun (WGS) entry which is preliminary data.</text>
</comment>
<feature type="region of interest" description="Disordered" evidence="6">
    <location>
        <begin position="1750"/>
        <end position="1772"/>
    </location>
</feature>
<dbReference type="InterPro" id="IPR001031">
    <property type="entry name" value="Thioesterase"/>
</dbReference>
<dbReference type="PROSITE" id="PS50075">
    <property type="entry name" value="CARRIER"/>
    <property type="match status" value="2"/>
</dbReference>
<reference evidence="10" key="2">
    <citation type="submission" date="2023-01" db="EMBL/GenBank/DDBJ databases">
        <authorList>
            <person name="Petersen C."/>
        </authorList>
    </citation>
    <scope>NUCLEOTIDE SEQUENCE</scope>
    <source>
        <strain evidence="10">IBT 12815</strain>
    </source>
</reference>
<dbReference type="InterPro" id="IPR014031">
    <property type="entry name" value="Ketoacyl_synth_C"/>
</dbReference>
<dbReference type="Proteomes" id="UP001213799">
    <property type="component" value="Unassembled WGS sequence"/>
</dbReference>
<dbReference type="Gene3D" id="3.10.129.110">
    <property type="entry name" value="Polyketide synthase dehydratase"/>
    <property type="match status" value="1"/>
</dbReference>
<dbReference type="InterPro" id="IPR020806">
    <property type="entry name" value="PKS_PP-bd"/>
</dbReference>